<accession>A0A0D3KZ25</accession>
<dbReference type="AlphaFoldDB" id="A0A0D3KZ25"/>
<dbReference type="EnsemblProtists" id="EOD41010">
    <property type="protein sequence ID" value="EOD41010"/>
    <property type="gene ID" value="EMIHUDRAFT_439441"/>
</dbReference>
<dbReference type="KEGG" id="ehx:EMIHUDRAFT_439441"/>
<proteinExistence type="predicted"/>
<dbReference type="RefSeq" id="XP_005793439.1">
    <property type="nucleotide sequence ID" value="XM_005793382.1"/>
</dbReference>
<evidence type="ECO:0000256" key="1">
    <source>
        <dbReference type="SAM" id="MobiDB-lite"/>
    </source>
</evidence>
<evidence type="ECO:0000313" key="3">
    <source>
        <dbReference type="Proteomes" id="UP000013827"/>
    </source>
</evidence>
<feature type="region of interest" description="Disordered" evidence="1">
    <location>
        <begin position="1"/>
        <end position="46"/>
    </location>
</feature>
<dbReference type="Proteomes" id="UP000013827">
    <property type="component" value="Unassembled WGS sequence"/>
</dbReference>
<dbReference type="HOGENOM" id="CLU_447934_0_0_1"/>
<sequence>MPRCSALDAPSRRGTAPGRSSARSDCRRGSRRAASSPPPSRRPRGLSWEGSALELIYVGTAPPRLAPRAANSPPAAAGRRHTYLRISLVLHARGRRVAHGRAAAPLGGGAAPPRRPLRPRRSRQDPPHGILYVQNVAPGDSAAWVLEELNRRIDRFTYRPESVKELPSSGWSTPPHFANADEQANLNDIIASSLNGAPTFAAGVEFYEARFKKDKGSQEAAKRMQDGRWTRKQQQGDVAPARQRLVPLVSLKPDHSLDKVVHLCKMDSWGAVSAAPLRVPGNASAPAASLLLAPEWLFSHFPYGIFFPAYRVCHAASWGWEKVAPETWVSPRTERLLVAGPDMLRAGLASMSDFDAFAARLLLLGLLLGRRVVMPPLPKDARWAERAIEPRHLRAIEVGCGPDKQRVWLPMPHFKEPWCSGVDFLYEIDYRAVAPSIPPADVSHIAAASLRVAPESAAGALITMSDGARRHTPSPPRRPELPAASLHSTPAVNRRPHPPRACSSSTRRAAAAAAARRSAGSRSTTGRKTSGRVRLHAACGRRSRRRGSRTSGSCAIACTPSRRAGTRLARRARAGATRQDHRRVQHDGGSSAHMSHMRLQGFVASFFMRF</sequence>
<keyword evidence="3" id="KW-1185">Reference proteome</keyword>
<reference evidence="2" key="2">
    <citation type="submission" date="2024-10" db="UniProtKB">
        <authorList>
            <consortium name="EnsemblProtists"/>
        </authorList>
    </citation>
    <scope>IDENTIFICATION</scope>
</reference>
<name>A0A0D3KZ25_EMIH1</name>
<evidence type="ECO:0000313" key="2">
    <source>
        <dbReference type="EnsemblProtists" id="EOD41010"/>
    </source>
</evidence>
<protein>
    <submittedName>
        <fullName evidence="2">Uncharacterized protein</fullName>
    </submittedName>
</protein>
<organism evidence="2 3">
    <name type="scientific">Emiliania huxleyi (strain CCMP1516)</name>
    <dbReference type="NCBI Taxonomy" id="280463"/>
    <lineage>
        <taxon>Eukaryota</taxon>
        <taxon>Haptista</taxon>
        <taxon>Haptophyta</taxon>
        <taxon>Prymnesiophyceae</taxon>
        <taxon>Isochrysidales</taxon>
        <taxon>Noelaerhabdaceae</taxon>
        <taxon>Emiliania</taxon>
    </lineage>
</organism>
<feature type="region of interest" description="Disordered" evidence="1">
    <location>
        <begin position="572"/>
        <end position="592"/>
    </location>
</feature>
<reference evidence="3" key="1">
    <citation type="journal article" date="2013" name="Nature">
        <title>Pan genome of the phytoplankton Emiliania underpins its global distribution.</title>
        <authorList>
            <person name="Read B.A."/>
            <person name="Kegel J."/>
            <person name="Klute M.J."/>
            <person name="Kuo A."/>
            <person name="Lefebvre S.C."/>
            <person name="Maumus F."/>
            <person name="Mayer C."/>
            <person name="Miller J."/>
            <person name="Monier A."/>
            <person name="Salamov A."/>
            <person name="Young J."/>
            <person name="Aguilar M."/>
            <person name="Claverie J.M."/>
            <person name="Frickenhaus S."/>
            <person name="Gonzalez K."/>
            <person name="Herman E.K."/>
            <person name="Lin Y.C."/>
            <person name="Napier J."/>
            <person name="Ogata H."/>
            <person name="Sarno A.F."/>
            <person name="Shmutz J."/>
            <person name="Schroeder D."/>
            <person name="de Vargas C."/>
            <person name="Verret F."/>
            <person name="von Dassow P."/>
            <person name="Valentin K."/>
            <person name="Van de Peer Y."/>
            <person name="Wheeler G."/>
            <person name="Dacks J.B."/>
            <person name="Delwiche C.F."/>
            <person name="Dyhrman S.T."/>
            <person name="Glockner G."/>
            <person name="John U."/>
            <person name="Richards T."/>
            <person name="Worden A.Z."/>
            <person name="Zhang X."/>
            <person name="Grigoriev I.V."/>
            <person name="Allen A.E."/>
            <person name="Bidle K."/>
            <person name="Borodovsky M."/>
            <person name="Bowler C."/>
            <person name="Brownlee C."/>
            <person name="Cock J.M."/>
            <person name="Elias M."/>
            <person name="Gladyshev V.N."/>
            <person name="Groth M."/>
            <person name="Guda C."/>
            <person name="Hadaegh A."/>
            <person name="Iglesias-Rodriguez M.D."/>
            <person name="Jenkins J."/>
            <person name="Jones B.M."/>
            <person name="Lawson T."/>
            <person name="Leese F."/>
            <person name="Lindquist E."/>
            <person name="Lobanov A."/>
            <person name="Lomsadze A."/>
            <person name="Malik S.B."/>
            <person name="Marsh M.E."/>
            <person name="Mackinder L."/>
            <person name="Mock T."/>
            <person name="Mueller-Roeber B."/>
            <person name="Pagarete A."/>
            <person name="Parker M."/>
            <person name="Probert I."/>
            <person name="Quesneville H."/>
            <person name="Raines C."/>
            <person name="Rensing S.A."/>
            <person name="Riano-Pachon D.M."/>
            <person name="Richier S."/>
            <person name="Rokitta S."/>
            <person name="Shiraiwa Y."/>
            <person name="Soanes D.M."/>
            <person name="van der Giezen M."/>
            <person name="Wahlund T.M."/>
            <person name="Williams B."/>
            <person name="Wilson W."/>
            <person name="Wolfe G."/>
            <person name="Wurch L.L."/>
        </authorList>
    </citation>
    <scope>NUCLEOTIDE SEQUENCE</scope>
</reference>
<feature type="region of interest" description="Disordered" evidence="1">
    <location>
        <begin position="100"/>
        <end position="126"/>
    </location>
</feature>
<feature type="compositionally biased region" description="Basic residues" evidence="1">
    <location>
        <begin position="529"/>
        <end position="548"/>
    </location>
</feature>
<feature type="region of interest" description="Disordered" evidence="1">
    <location>
        <begin position="466"/>
        <end position="555"/>
    </location>
</feature>
<dbReference type="PaxDb" id="2903-EOD41010"/>
<feature type="compositionally biased region" description="Low complexity" evidence="1">
    <location>
        <begin position="500"/>
        <end position="528"/>
    </location>
</feature>
<dbReference type="GeneID" id="17286280"/>